<organism evidence="2 3">
    <name type="scientific">Protopolystoma xenopodis</name>
    <dbReference type="NCBI Taxonomy" id="117903"/>
    <lineage>
        <taxon>Eukaryota</taxon>
        <taxon>Metazoa</taxon>
        <taxon>Spiralia</taxon>
        <taxon>Lophotrochozoa</taxon>
        <taxon>Platyhelminthes</taxon>
        <taxon>Monogenea</taxon>
        <taxon>Polyopisthocotylea</taxon>
        <taxon>Polystomatidea</taxon>
        <taxon>Polystomatidae</taxon>
        <taxon>Protopolystoma</taxon>
    </lineage>
</organism>
<proteinExistence type="predicted"/>
<dbReference type="EMBL" id="CAAALY010252103">
    <property type="protein sequence ID" value="VEL36377.1"/>
    <property type="molecule type" value="Genomic_DNA"/>
</dbReference>
<feature type="non-terminal residue" evidence="2">
    <location>
        <position position="102"/>
    </location>
</feature>
<feature type="region of interest" description="Disordered" evidence="1">
    <location>
        <begin position="62"/>
        <end position="85"/>
    </location>
</feature>
<feature type="region of interest" description="Disordered" evidence="1">
    <location>
        <begin position="1"/>
        <end position="40"/>
    </location>
</feature>
<dbReference type="Proteomes" id="UP000784294">
    <property type="component" value="Unassembled WGS sequence"/>
</dbReference>
<evidence type="ECO:0000256" key="1">
    <source>
        <dbReference type="SAM" id="MobiDB-lite"/>
    </source>
</evidence>
<gene>
    <name evidence="2" type="ORF">PXEA_LOCUS29817</name>
</gene>
<dbReference type="AlphaFoldDB" id="A0A3S5FG73"/>
<sequence length="102" mass="11023">MVAKALSSEGSVSANSDSRTEADADDGIISSPLSATPAPRVVPPYRHLVTLEPSLLQHQFATKREQIESPARPEKPQTESDAAAKTEALRGWLEASRQIRSE</sequence>
<evidence type="ECO:0000313" key="2">
    <source>
        <dbReference type="EMBL" id="VEL36377.1"/>
    </source>
</evidence>
<comment type="caution">
    <text evidence="2">The sequence shown here is derived from an EMBL/GenBank/DDBJ whole genome shotgun (WGS) entry which is preliminary data.</text>
</comment>
<accession>A0A3S5FG73</accession>
<keyword evidence="3" id="KW-1185">Reference proteome</keyword>
<protein>
    <submittedName>
        <fullName evidence="2">Uncharacterized protein</fullName>
    </submittedName>
</protein>
<feature type="compositionally biased region" description="Polar residues" evidence="1">
    <location>
        <begin position="8"/>
        <end position="17"/>
    </location>
</feature>
<reference evidence="2" key="1">
    <citation type="submission" date="2018-11" db="EMBL/GenBank/DDBJ databases">
        <authorList>
            <consortium name="Pathogen Informatics"/>
        </authorList>
    </citation>
    <scope>NUCLEOTIDE SEQUENCE</scope>
</reference>
<name>A0A3S5FG73_9PLAT</name>
<evidence type="ECO:0000313" key="3">
    <source>
        <dbReference type="Proteomes" id="UP000784294"/>
    </source>
</evidence>